<dbReference type="Proteomes" id="UP001387364">
    <property type="component" value="Chromosome"/>
</dbReference>
<organism evidence="9 10">
    <name type="scientific">Bacillus kandeliae</name>
    <dbReference type="NCBI Taxonomy" id="3129297"/>
    <lineage>
        <taxon>Bacteria</taxon>
        <taxon>Bacillati</taxon>
        <taxon>Bacillota</taxon>
        <taxon>Bacilli</taxon>
        <taxon>Bacillales</taxon>
        <taxon>Bacillaceae</taxon>
        <taxon>Bacillus</taxon>
    </lineage>
</organism>
<feature type="domain" description="VTT" evidence="8">
    <location>
        <begin position="30"/>
        <end position="160"/>
    </location>
</feature>
<evidence type="ECO:0000256" key="4">
    <source>
        <dbReference type="ARBA" id="ARBA00022692"/>
    </source>
</evidence>
<name>A0ABZ2N260_9BACI</name>
<keyword evidence="3" id="KW-1003">Cell membrane</keyword>
<dbReference type="RefSeq" id="WP_338749384.1">
    <property type="nucleotide sequence ID" value="NZ_CP147404.1"/>
</dbReference>
<feature type="transmembrane region" description="Helical" evidence="7">
    <location>
        <begin position="137"/>
        <end position="158"/>
    </location>
</feature>
<evidence type="ECO:0000259" key="8">
    <source>
        <dbReference type="Pfam" id="PF09335"/>
    </source>
</evidence>
<accession>A0ABZ2N260</accession>
<evidence type="ECO:0000256" key="7">
    <source>
        <dbReference type="SAM" id="Phobius"/>
    </source>
</evidence>
<evidence type="ECO:0000313" key="9">
    <source>
        <dbReference type="EMBL" id="WXB91669.1"/>
    </source>
</evidence>
<dbReference type="InterPro" id="IPR032816">
    <property type="entry name" value="VTT_dom"/>
</dbReference>
<keyword evidence="10" id="KW-1185">Reference proteome</keyword>
<dbReference type="InterPro" id="IPR051311">
    <property type="entry name" value="DedA_domain"/>
</dbReference>
<comment type="similarity">
    <text evidence="2">Belongs to the DedA family.</text>
</comment>
<dbReference type="PANTHER" id="PTHR42709:SF6">
    <property type="entry name" value="UNDECAPRENYL PHOSPHATE TRANSPORTER A"/>
    <property type="match status" value="1"/>
</dbReference>
<evidence type="ECO:0000256" key="6">
    <source>
        <dbReference type="ARBA" id="ARBA00023136"/>
    </source>
</evidence>
<dbReference type="Pfam" id="PF09335">
    <property type="entry name" value="VTT_dom"/>
    <property type="match status" value="1"/>
</dbReference>
<feature type="transmembrane region" description="Helical" evidence="7">
    <location>
        <begin position="50"/>
        <end position="75"/>
    </location>
</feature>
<sequence>MQQWIEQVVEQFGYIGIFLLMCLENVFPPIPSELILPFGGFMTTTTSLTVGGVILAATAGSVLGALILYGIGLLVDVEKIMHIIDKWGHILKIKKEDVTKADDWFDQKGYWTVFFCRMVPIIRSLISVPAGMSNMKIWLFLLLTTIGTLIWNTLLVYGGAKLGQSWDVILYYMEIYSNVIYVFIGLIAIYVVYWYIKKRRSNQ</sequence>
<keyword evidence="6 7" id="KW-0472">Membrane</keyword>
<evidence type="ECO:0000256" key="3">
    <source>
        <dbReference type="ARBA" id="ARBA00022475"/>
    </source>
</evidence>
<keyword evidence="4 7" id="KW-0812">Transmembrane</keyword>
<feature type="transmembrane region" description="Helical" evidence="7">
    <location>
        <begin position="178"/>
        <end position="196"/>
    </location>
</feature>
<proteinExistence type="inferred from homology"/>
<gene>
    <name evidence="9" type="ORF">WDJ61_10315</name>
</gene>
<dbReference type="EMBL" id="CP147404">
    <property type="protein sequence ID" value="WXB91669.1"/>
    <property type="molecule type" value="Genomic_DNA"/>
</dbReference>
<keyword evidence="5 7" id="KW-1133">Transmembrane helix</keyword>
<evidence type="ECO:0000313" key="10">
    <source>
        <dbReference type="Proteomes" id="UP001387364"/>
    </source>
</evidence>
<comment type="subcellular location">
    <subcellularLocation>
        <location evidence="1">Cell membrane</location>
        <topology evidence="1">Multi-pass membrane protein</topology>
    </subcellularLocation>
</comment>
<reference evidence="9 10" key="1">
    <citation type="submission" date="2024-02" db="EMBL/GenBank/DDBJ databases">
        <title>Seven novel Bacillus-like species.</title>
        <authorList>
            <person name="Liu G."/>
        </authorList>
    </citation>
    <scope>NUCLEOTIDE SEQUENCE [LARGE SCALE GENOMIC DNA]</scope>
    <source>
        <strain evidence="9 10">FJAT-52991</strain>
    </source>
</reference>
<evidence type="ECO:0000256" key="1">
    <source>
        <dbReference type="ARBA" id="ARBA00004651"/>
    </source>
</evidence>
<feature type="transmembrane region" description="Helical" evidence="7">
    <location>
        <begin position="12"/>
        <end position="30"/>
    </location>
</feature>
<evidence type="ECO:0000256" key="2">
    <source>
        <dbReference type="ARBA" id="ARBA00010792"/>
    </source>
</evidence>
<protein>
    <submittedName>
        <fullName evidence="9">DedA family protein</fullName>
    </submittedName>
</protein>
<evidence type="ECO:0000256" key="5">
    <source>
        <dbReference type="ARBA" id="ARBA00022989"/>
    </source>
</evidence>
<dbReference type="PANTHER" id="PTHR42709">
    <property type="entry name" value="ALKALINE PHOSPHATASE LIKE PROTEIN"/>
    <property type="match status" value="1"/>
</dbReference>